<keyword evidence="3 6" id="KW-0812">Transmembrane</keyword>
<dbReference type="InterPro" id="IPR050367">
    <property type="entry name" value="APC_superfamily"/>
</dbReference>
<dbReference type="Pfam" id="PF13520">
    <property type="entry name" value="AA_permease_2"/>
    <property type="match status" value="1"/>
</dbReference>
<reference evidence="8" key="1">
    <citation type="submission" date="2023-05" db="EMBL/GenBank/DDBJ databases">
        <title>Sedimentitalea sp. nov. JM2-8.</title>
        <authorList>
            <person name="Huang J."/>
        </authorList>
    </citation>
    <scope>NUCLEOTIDE SEQUENCE [LARGE SCALE GENOMIC DNA]</scope>
    <source>
        <strain evidence="8">KHS03</strain>
    </source>
</reference>
<evidence type="ECO:0000256" key="4">
    <source>
        <dbReference type="ARBA" id="ARBA00022989"/>
    </source>
</evidence>
<comment type="subcellular location">
    <subcellularLocation>
        <location evidence="1">Cell membrane</location>
        <topology evidence="1">Multi-pass membrane protein</topology>
    </subcellularLocation>
</comment>
<keyword evidence="8" id="KW-1185">Reference proteome</keyword>
<keyword evidence="2" id="KW-1003">Cell membrane</keyword>
<evidence type="ECO:0000313" key="8">
    <source>
        <dbReference type="Proteomes" id="UP001255416"/>
    </source>
</evidence>
<evidence type="ECO:0000256" key="3">
    <source>
        <dbReference type="ARBA" id="ARBA00022692"/>
    </source>
</evidence>
<dbReference type="Proteomes" id="UP001255416">
    <property type="component" value="Unassembled WGS sequence"/>
</dbReference>
<evidence type="ECO:0000256" key="2">
    <source>
        <dbReference type="ARBA" id="ARBA00022475"/>
    </source>
</evidence>
<feature type="transmembrane region" description="Helical" evidence="6">
    <location>
        <begin position="7"/>
        <end position="29"/>
    </location>
</feature>
<evidence type="ECO:0000256" key="1">
    <source>
        <dbReference type="ARBA" id="ARBA00004651"/>
    </source>
</evidence>
<feature type="transmembrane region" description="Helical" evidence="6">
    <location>
        <begin position="166"/>
        <end position="184"/>
    </location>
</feature>
<dbReference type="RefSeq" id="WP_316778347.1">
    <property type="nucleotide sequence ID" value="NZ_JASMWN010000013.1"/>
</dbReference>
<keyword evidence="5 6" id="KW-0472">Membrane</keyword>
<dbReference type="PANTHER" id="PTHR42770">
    <property type="entry name" value="AMINO ACID TRANSPORTER-RELATED"/>
    <property type="match status" value="1"/>
</dbReference>
<organism evidence="7 8">
    <name type="scientific">Sedimentitalea todarodis</name>
    <dbReference type="NCBI Taxonomy" id="1631240"/>
    <lineage>
        <taxon>Bacteria</taxon>
        <taxon>Pseudomonadati</taxon>
        <taxon>Pseudomonadota</taxon>
        <taxon>Alphaproteobacteria</taxon>
        <taxon>Rhodobacterales</taxon>
        <taxon>Paracoccaceae</taxon>
        <taxon>Sedimentitalea</taxon>
    </lineage>
</organism>
<gene>
    <name evidence="7" type="ORF">QO231_15650</name>
</gene>
<protein>
    <submittedName>
        <fullName evidence="7">APC family permease</fullName>
    </submittedName>
</protein>
<dbReference type="PIRSF" id="PIRSF006060">
    <property type="entry name" value="AA_transporter"/>
    <property type="match status" value="1"/>
</dbReference>
<evidence type="ECO:0000256" key="5">
    <source>
        <dbReference type="ARBA" id="ARBA00023136"/>
    </source>
</evidence>
<dbReference type="InterPro" id="IPR002293">
    <property type="entry name" value="AA/rel_permease1"/>
</dbReference>
<feature type="transmembrane region" description="Helical" evidence="6">
    <location>
        <begin position="236"/>
        <end position="259"/>
    </location>
</feature>
<feature type="transmembrane region" description="Helical" evidence="6">
    <location>
        <begin position="357"/>
        <end position="380"/>
    </location>
</feature>
<dbReference type="PANTHER" id="PTHR42770:SF7">
    <property type="entry name" value="MEMBRANE PROTEIN"/>
    <property type="match status" value="1"/>
</dbReference>
<accession>A0ABU3VHW5</accession>
<feature type="transmembrane region" description="Helical" evidence="6">
    <location>
        <begin position="35"/>
        <end position="62"/>
    </location>
</feature>
<feature type="transmembrane region" description="Helical" evidence="6">
    <location>
        <begin position="424"/>
        <end position="446"/>
    </location>
</feature>
<keyword evidence="4 6" id="KW-1133">Transmembrane helix</keyword>
<feature type="transmembrane region" description="Helical" evidence="6">
    <location>
        <begin position="400"/>
        <end position="418"/>
    </location>
</feature>
<comment type="caution">
    <text evidence="7">The sequence shown here is derived from an EMBL/GenBank/DDBJ whole genome shotgun (WGS) entry which is preliminary data.</text>
</comment>
<sequence length="470" mass="49575">MSEGKFVRVLGAPDVIALAFGAMVGWGWVVLAGSWVVSAGAVGAMLAFAIGGFAVILIGLTYAELAAAMPLTGGEHVYSHRALGMGGSFFCTWAIILGYISVVAFEAVALPTVVEHLFPNYKVGLLWNVAGWDVYFTWAMVGCLGAVAMTWINIRGIETCALLQKVVTLLILLVGIMLITGALFNGETANMEPLFVGGAGGVMAVLIMTPFMFVGFDVIPQAAEEINLPHKTIGTILIVSVMMAVAWYILIILAVALAMPSADSGASSLATADAMTTLFGGGWAGKLLVIAGIGGIITSWNAFLVGGSRAVYAMAHAKMLPAFLGKLHPVYNTPVNAILMVGSLSVIAPFFGRKSLVWLVDAGGLGIVVAYATVTVSFLLLRKNEPDMPRPFKVPYGNTVGWVALALSLGIILLYMPFSPAALVWPYEWAIVGGWAILGFLFYVWSRMTHAGEPDRILAAQLNAEPAAAQ</sequence>
<feature type="transmembrane region" description="Helical" evidence="6">
    <location>
        <begin position="196"/>
        <end position="216"/>
    </location>
</feature>
<evidence type="ECO:0000313" key="7">
    <source>
        <dbReference type="EMBL" id="MDU9005279.1"/>
    </source>
</evidence>
<feature type="transmembrane region" description="Helical" evidence="6">
    <location>
        <begin position="287"/>
        <end position="312"/>
    </location>
</feature>
<name>A0ABU3VHW5_9RHOB</name>
<evidence type="ECO:0000256" key="6">
    <source>
        <dbReference type="SAM" id="Phobius"/>
    </source>
</evidence>
<feature type="transmembrane region" description="Helical" evidence="6">
    <location>
        <begin position="83"/>
        <end position="114"/>
    </location>
</feature>
<proteinExistence type="predicted"/>
<feature type="transmembrane region" description="Helical" evidence="6">
    <location>
        <begin position="134"/>
        <end position="154"/>
    </location>
</feature>
<dbReference type="EMBL" id="JASMWN010000013">
    <property type="protein sequence ID" value="MDU9005279.1"/>
    <property type="molecule type" value="Genomic_DNA"/>
</dbReference>
<feature type="transmembrane region" description="Helical" evidence="6">
    <location>
        <begin position="333"/>
        <end position="351"/>
    </location>
</feature>
<dbReference type="Gene3D" id="1.20.1740.10">
    <property type="entry name" value="Amino acid/polyamine transporter I"/>
    <property type="match status" value="1"/>
</dbReference>